<dbReference type="SMART" id="SM00530">
    <property type="entry name" value="HTH_XRE"/>
    <property type="match status" value="1"/>
</dbReference>
<dbReference type="Proteomes" id="UP000539146">
    <property type="component" value="Unassembled WGS sequence"/>
</dbReference>
<dbReference type="Gene3D" id="1.10.260.40">
    <property type="entry name" value="lambda repressor-like DNA-binding domains"/>
    <property type="match status" value="1"/>
</dbReference>
<evidence type="ECO:0000256" key="1">
    <source>
        <dbReference type="SAM" id="MobiDB-lite"/>
    </source>
</evidence>
<protein>
    <submittedName>
        <fullName evidence="3">Helix-turn-helix transcriptional regulator</fullName>
    </submittedName>
</protein>
<dbReference type="EMBL" id="JABMCG010000095">
    <property type="protein sequence ID" value="NUU27946.1"/>
    <property type="molecule type" value="Genomic_DNA"/>
</dbReference>
<dbReference type="InterPro" id="IPR001387">
    <property type="entry name" value="Cro/C1-type_HTH"/>
</dbReference>
<comment type="caution">
    <text evidence="3">The sequence shown here is derived from an EMBL/GenBank/DDBJ whole genome shotgun (WGS) entry which is preliminary data.</text>
</comment>
<dbReference type="SUPFAM" id="SSF47413">
    <property type="entry name" value="lambda repressor-like DNA-binding domains"/>
    <property type="match status" value="1"/>
</dbReference>
<proteinExistence type="predicted"/>
<feature type="region of interest" description="Disordered" evidence="1">
    <location>
        <begin position="100"/>
        <end position="131"/>
    </location>
</feature>
<evidence type="ECO:0000259" key="2">
    <source>
        <dbReference type="PROSITE" id="PS50943"/>
    </source>
</evidence>
<feature type="domain" description="HTH cro/C1-type" evidence="2">
    <location>
        <begin position="25"/>
        <end position="69"/>
    </location>
</feature>
<evidence type="ECO:0000313" key="4">
    <source>
        <dbReference type="Proteomes" id="UP000539146"/>
    </source>
</evidence>
<dbReference type="CDD" id="cd00093">
    <property type="entry name" value="HTH_XRE"/>
    <property type="match status" value="1"/>
</dbReference>
<accession>A0A850DQY9</accession>
<evidence type="ECO:0000313" key="3">
    <source>
        <dbReference type="EMBL" id="NUU27946.1"/>
    </source>
</evidence>
<feature type="compositionally biased region" description="Acidic residues" evidence="1">
    <location>
        <begin position="121"/>
        <end position="131"/>
    </location>
</feature>
<gene>
    <name evidence="3" type="ORF">HP467_07450</name>
</gene>
<name>A0A850DQY9_9MICO</name>
<reference evidence="3 4" key="1">
    <citation type="submission" date="2020-05" db="EMBL/GenBank/DDBJ databases">
        <title>Genome Sequencing of Type Strains.</title>
        <authorList>
            <person name="Lemaire J.F."/>
            <person name="Inderbitzin P."/>
            <person name="Gregorio O.A."/>
            <person name="Collins S.B."/>
            <person name="Wespe N."/>
            <person name="Knight-Connoni V."/>
        </authorList>
    </citation>
    <scope>NUCLEOTIDE SEQUENCE [LARGE SCALE GENOMIC DNA]</scope>
    <source>
        <strain evidence="3 4">DSM 20512</strain>
    </source>
</reference>
<dbReference type="PROSITE" id="PS50943">
    <property type="entry name" value="HTH_CROC1"/>
    <property type="match status" value="1"/>
</dbReference>
<organism evidence="3 4">
    <name type="scientific">Curtobacterium citreum</name>
    <dbReference type="NCBI Taxonomy" id="2036"/>
    <lineage>
        <taxon>Bacteria</taxon>
        <taxon>Bacillati</taxon>
        <taxon>Actinomycetota</taxon>
        <taxon>Actinomycetes</taxon>
        <taxon>Micrococcales</taxon>
        <taxon>Microbacteriaceae</taxon>
        <taxon>Curtobacterium</taxon>
    </lineage>
</organism>
<dbReference type="InterPro" id="IPR010982">
    <property type="entry name" value="Lambda_DNA-bd_dom_sf"/>
</dbReference>
<dbReference type="GO" id="GO:0003677">
    <property type="term" value="F:DNA binding"/>
    <property type="evidence" value="ECO:0007669"/>
    <property type="project" value="InterPro"/>
</dbReference>
<feature type="compositionally biased region" description="Basic and acidic residues" evidence="1">
    <location>
        <begin position="100"/>
        <end position="119"/>
    </location>
</feature>
<dbReference type="RefSeq" id="WP_175325777.1">
    <property type="nucleotide sequence ID" value="NZ_BAAAWP010000001.1"/>
</dbReference>
<sequence>MPDAADFINHALADVISAAMGRRTSKEALARATGISSRTITRYLEAQVDMPAKSFQRIAEALNQPADQLYADALGRAQRMAAEEQRVSEVAAQNVTHLHPRDWTADEIDRTTTERRAATEVDPESETDETD</sequence>
<dbReference type="AlphaFoldDB" id="A0A850DQY9"/>